<reference evidence="2 3" key="1">
    <citation type="submission" date="2023-07" db="EMBL/GenBank/DDBJ databases">
        <title>Sequencing the genomes of 1000 actinobacteria strains.</title>
        <authorList>
            <person name="Klenk H.-P."/>
        </authorList>
    </citation>
    <scope>NUCLEOTIDE SEQUENCE [LARGE SCALE GENOMIC DNA]</scope>
    <source>
        <strain evidence="2 3">DSM 19426</strain>
    </source>
</reference>
<proteinExistence type="predicted"/>
<dbReference type="RefSeq" id="WP_310304167.1">
    <property type="nucleotide sequence ID" value="NZ_BAAAPS010000003.1"/>
</dbReference>
<evidence type="ECO:0000256" key="1">
    <source>
        <dbReference type="SAM" id="SignalP"/>
    </source>
</evidence>
<keyword evidence="3" id="KW-1185">Reference proteome</keyword>
<sequence length="475" mass="49441">MGPITRLRSRAAALAVTAGLALGGAVVLTPAPAQAALAETSFGFQATAYGARALAPQADLTLPRVAFSYIYCTRLAGRTTQNSLEDEIGLPLNDQQPLVKVNSVTSLTRSYRAPKRGIAGASQGTSRIGSIVVGGIDGGPELSFTGLRTTSTAWATTDGKLHARNQVSALDVDLVLPEAPATGTPLDDLLHAIKDQGSAAIGQVIDVLGDNAGGITIPGLGRISLLKGFNRRGVGRTTAYASSFLIRIQLFGQDQDESTLEDNIELNIGRSWARITKGVRSGVMAGVGVGGSETNRGGLGNSGDIGWKELPCEGTRGKVRTRTARSAEFGDTNQATATGLTGSSYGVQGRRGKAVAWTRGTVSRFELNGTDLVLEGVVGRATVRQSSSGAVSTSFAGSRIDRILVGGKVKARDVTPANASLVRLGTIPGVSAIRFFVRDTWRRGGNITAVKVTLTEATGTSTQNLGYARTAIKRY</sequence>
<gene>
    <name evidence="2" type="ORF">J2S63_003147</name>
</gene>
<comment type="caution">
    <text evidence="2">The sequence shown here is derived from an EMBL/GenBank/DDBJ whole genome shotgun (WGS) entry which is preliminary data.</text>
</comment>
<accession>A0ABU2BYZ5</accession>
<protein>
    <submittedName>
        <fullName evidence="2">Uncharacterized protein</fullName>
    </submittedName>
</protein>
<feature type="chain" id="PRO_5045724780" evidence="1">
    <location>
        <begin position="36"/>
        <end position="475"/>
    </location>
</feature>
<dbReference type="Proteomes" id="UP001183648">
    <property type="component" value="Unassembled WGS sequence"/>
</dbReference>
<feature type="signal peptide" evidence="1">
    <location>
        <begin position="1"/>
        <end position="35"/>
    </location>
</feature>
<evidence type="ECO:0000313" key="2">
    <source>
        <dbReference type="EMBL" id="MDR7363594.1"/>
    </source>
</evidence>
<evidence type="ECO:0000313" key="3">
    <source>
        <dbReference type="Proteomes" id="UP001183648"/>
    </source>
</evidence>
<organism evidence="2 3">
    <name type="scientific">Nocardioides marmoribigeumensis</name>
    <dbReference type="NCBI Taxonomy" id="433649"/>
    <lineage>
        <taxon>Bacteria</taxon>
        <taxon>Bacillati</taxon>
        <taxon>Actinomycetota</taxon>
        <taxon>Actinomycetes</taxon>
        <taxon>Propionibacteriales</taxon>
        <taxon>Nocardioidaceae</taxon>
        <taxon>Nocardioides</taxon>
    </lineage>
</organism>
<name>A0ABU2BYZ5_9ACTN</name>
<dbReference type="EMBL" id="JAVDYG010000001">
    <property type="protein sequence ID" value="MDR7363594.1"/>
    <property type="molecule type" value="Genomic_DNA"/>
</dbReference>
<keyword evidence="1" id="KW-0732">Signal</keyword>